<dbReference type="RefSeq" id="WP_035327464.1">
    <property type="nucleotide sequence ID" value="NZ_CP015125.1"/>
</dbReference>
<dbReference type="Proteomes" id="UP000030140">
    <property type="component" value="Unassembled WGS sequence"/>
</dbReference>
<sequence>MSIIHLETIINAPLAAVFKLSLNIDFHMQSMDQSQEKAIAGVTSGYIKKGETVTWRGKHFGLWLTHTSLITEYKPYTSFVDEMTNGRFKSFHHKHIFTDQNGGTKMQDIITYKTPYGLAGDFFDKTVLYNYLTRLIKKRNAHLKYTLENGGDSAFAKA</sequence>
<protein>
    <recommendedName>
        <fullName evidence="3">Cell division protein</fullName>
    </recommendedName>
</protein>
<proteinExistence type="predicted"/>
<dbReference type="OrthoDB" id="9801773at2"/>
<organism evidence="1 2">
    <name type="scientific">Dokdonia donghaensis DSW-1</name>
    <dbReference type="NCBI Taxonomy" id="1300343"/>
    <lineage>
        <taxon>Bacteria</taxon>
        <taxon>Pseudomonadati</taxon>
        <taxon>Bacteroidota</taxon>
        <taxon>Flavobacteriia</taxon>
        <taxon>Flavobacteriales</taxon>
        <taxon>Flavobacteriaceae</taxon>
        <taxon>Dokdonia</taxon>
    </lineage>
</organism>
<dbReference type="InterPro" id="IPR023393">
    <property type="entry name" value="START-like_dom_sf"/>
</dbReference>
<dbReference type="AlphaFoldDB" id="A0A0A2GYM9"/>
<dbReference type="CDD" id="cd07820">
    <property type="entry name" value="SRPBCC_3"/>
    <property type="match status" value="1"/>
</dbReference>
<evidence type="ECO:0000313" key="2">
    <source>
        <dbReference type="Proteomes" id="UP000030140"/>
    </source>
</evidence>
<dbReference type="Gene3D" id="3.30.530.20">
    <property type="match status" value="1"/>
</dbReference>
<dbReference type="EMBL" id="JSAQ01000001">
    <property type="protein sequence ID" value="KGO07426.1"/>
    <property type="molecule type" value="Genomic_DNA"/>
</dbReference>
<evidence type="ECO:0000313" key="1">
    <source>
        <dbReference type="EMBL" id="KGO07426.1"/>
    </source>
</evidence>
<keyword evidence="2" id="KW-1185">Reference proteome</keyword>
<accession>A0A0A2GYM9</accession>
<name>A0A0A2GYM9_9FLAO</name>
<evidence type="ECO:0008006" key="3">
    <source>
        <dbReference type="Google" id="ProtNLM"/>
    </source>
</evidence>
<gene>
    <name evidence="1" type="ORF">NV36_11660</name>
</gene>
<dbReference type="PATRIC" id="fig|1300343.5.peg.1223"/>
<dbReference type="SUPFAM" id="SSF55961">
    <property type="entry name" value="Bet v1-like"/>
    <property type="match status" value="1"/>
</dbReference>
<comment type="caution">
    <text evidence="1">The sequence shown here is derived from an EMBL/GenBank/DDBJ whole genome shotgun (WGS) entry which is preliminary data.</text>
</comment>
<reference evidence="1 2" key="1">
    <citation type="submission" date="2014-10" db="EMBL/GenBank/DDBJ databases">
        <title>Draft genome sequence of the proteorhodopsin-containing marine bacterium Dokdonia donghaensis.</title>
        <authorList>
            <person name="Gomez-Consarnau L."/>
            <person name="Gonzalez J.M."/>
            <person name="Riedel T."/>
            <person name="Jaenicke S."/>
            <person name="Wagner-Doebler I."/>
            <person name="Fuhrman J.A."/>
        </authorList>
    </citation>
    <scope>NUCLEOTIDE SEQUENCE [LARGE SCALE GENOMIC DNA]</scope>
    <source>
        <strain evidence="1 2">DSW-1</strain>
    </source>
</reference>
<dbReference type="KEGG" id="ddo:I597_1211"/>